<dbReference type="InterPro" id="IPR036374">
    <property type="entry name" value="OxRdtase_Mopterin-bd_sf"/>
</dbReference>
<dbReference type="Gene3D" id="3.90.420.10">
    <property type="entry name" value="Oxidoreductase, molybdopterin-binding domain"/>
    <property type="match status" value="1"/>
</dbReference>
<keyword evidence="1" id="KW-1133">Transmembrane helix</keyword>
<evidence type="ECO:0000256" key="1">
    <source>
        <dbReference type="SAM" id="Phobius"/>
    </source>
</evidence>
<dbReference type="GO" id="GO:0020037">
    <property type="term" value="F:heme binding"/>
    <property type="evidence" value="ECO:0007669"/>
    <property type="project" value="TreeGrafter"/>
</dbReference>
<keyword evidence="2" id="KW-0732">Signal</keyword>
<dbReference type="Gene3D" id="2.60.40.650">
    <property type="match status" value="1"/>
</dbReference>
<name>A0A444B8E9_9MICO</name>
<feature type="transmembrane region" description="Helical" evidence="1">
    <location>
        <begin position="118"/>
        <end position="138"/>
    </location>
</feature>
<dbReference type="SUPFAM" id="SSF81296">
    <property type="entry name" value="E set domains"/>
    <property type="match status" value="1"/>
</dbReference>
<keyword evidence="1" id="KW-0472">Membrane</keyword>
<dbReference type="InterPro" id="IPR000572">
    <property type="entry name" value="OxRdtase_Mopterin-bd_dom"/>
</dbReference>
<dbReference type="RefSeq" id="WP_128276903.1">
    <property type="nucleotide sequence ID" value="NZ_PIPF01000003.1"/>
</dbReference>
<dbReference type="PANTHER" id="PTHR19372">
    <property type="entry name" value="SULFITE REDUCTASE"/>
    <property type="match status" value="1"/>
</dbReference>
<feature type="domain" description="Oxidoreductase molybdopterin-binding" evidence="3">
    <location>
        <begin position="229"/>
        <end position="381"/>
    </location>
</feature>
<comment type="caution">
    <text evidence="4">The sequence shown here is derived from an EMBL/GenBank/DDBJ whole genome shotgun (WGS) entry which is preliminary data.</text>
</comment>
<dbReference type="GO" id="GO:0043546">
    <property type="term" value="F:molybdopterin cofactor binding"/>
    <property type="evidence" value="ECO:0007669"/>
    <property type="project" value="TreeGrafter"/>
</dbReference>
<dbReference type="GO" id="GO:0008482">
    <property type="term" value="F:sulfite oxidase activity"/>
    <property type="evidence" value="ECO:0007669"/>
    <property type="project" value="TreeGrafter"/>
</dbReference>
<evidence type="ECO:0000259" key="3">
    <source>
        <dbReference type="Pfam" id="PF00174"/>
    </source>
</evidence>
<keyword evidence="1" id="KW-0812">Transmembrane</keyword>
<sequence length="506" mass="53090">MSSRTALPAVCGVVATALGTAAAHLVAALTDPAASPALAVGSQVIDATPTPVKEWAVGTFGTADKPILIGSVAVATLLLAALAGAVRPRSRLVSTGLLLLLTALAGAAAVLRPTAGDLAWLPALVAAVVGVLALDALVGRLVPTGTRGRPDRPTRRRVLALGGTGAVAAALGGTGQTLIARSRPPTLELPAAANPLPPLAKGVDLGRPGISPFVTPTRDFYRIDTALIAPRVDPGDWSLTIDGDVPEELTLDIDELLALTMVERDITLNCVSNEVGGPYIGHARWLGVPTRELLARAGLDTDPRDPDLQVLSTSTDGMTISTPLSALLDGRDALVAVGMNGAPLPREHGFPARLVTPGLYGFVGATKWLTRMTVTRYDAASAYWTDRDWATDGRVRTQARIDTPRALRRIPPGRTVIGGVAWAQRRGIERVEVRVDDGEWRRATLGTEAGVDCWRQWFLPWDATPGRHDLTVRATDGDGELQTQQEATPFPAGATGWHSVAVTVTD</sequence>
<dbReference type="PANTHER" id="PTHR19372:SF7">
    <property type="entry name" value="SULFITE OXIDASE, MITOCHONDRIAL"/>
    <property type="match status" value="1"/>
</dbReference>
<dbReference type="Pfam" id="PF00174">
    <property type="entry name" value="Oxidored_molyb"/>
    <property type="match status" value="1"/>
</dbReference>
<dbReference type="SUPFAM" id="SSF56524">
    <property type="entry name" value="Oxidoreductase molybdopterin-binding domain"/>
    <property type="match status" value="1"/>
</dbReference>
<feature type="chain" id="PRO_5038602542" evidence="2">
    <location>
        <begin position="28"/>
        <end position="506"/>
    </location>
</feature>
<dbReference type="EMBL" id="PIPF01000003">
    <property type="protein sequence ID" value="RWU84681.1"/>
    <property type="molecule type" value="Genomic_DNA"/>
</dbReference>
<gene>
    <name evidence="4" type="ORF">CWN80_03640</name>
</gene>
<reference evidence="4 5" key="1">
    <citation type="journal article" date="2009" name="Int. J. Syst. Evol. Microbiol.">
        <title>Janibacter hoylei sp. nov., Bacillus isronensis sp. nov. and Bacillus aryabhattai sp. nov., isolated from cryotubes used for collecting air from the upper atmosphere.</title>
        <authorList>
            <person name="Shivaji S."/>
            <person name="Chaturvedi P."/>
            <person name="Begum Z."/>
            <person name="Pindi P.K."/>
            <person name="Manorama R."/>
            <person name="Padmanaban D.A."/>
            <person name="Shouche Y.S."/>
            <person name="Pawar S."/>
            <person name="Vaishampayan P."/>
            <person name="Dutt C.B."/>
            <person name="Datta G.N."/>
            <person name="Manchanda R.K."/>
            <person name="Rao U.R."/>
            <person name="Bhargava P.M."/>
            <person name="Narlikar J.V."/>
        </authorList>
    </citation>
    <scope>NUCLEOTIDE SEQUENCE [LARGE SCALE GENOMIC DNA]</scope>
    <source>
        <strain evidence="4 5">PVAS-1</strain>
    </source>
</reference>
<feature type="transmembrane region" description="Helical" evidence="1">
    <location>
        <begin position="92"/>
        <end position="112"/>
    </location>
</feature>
<protein>
    <submittedName>
        <fullName evidence="4">Oxidoreductase</fullName>
    </submittedName>
</protein>
<dbReference type="AlphaFoldDB" id="A0A444B8E9"/>
<evidence type="ECO:0000313" key="4">
    <source>
        <dbReference type="EMBL" id="RWU84681.1"/>
    </source>
</evidence>
<proteinExistence type="predicted"/>
<feature type="signal peptide" evidence="2">
    <location>
        <begin position="1"/>
        <end position="27"/>
    </location>
</feature>
<dbReference type="Proteomes" id="UP000288711">
    <property type="component" value="Unassembled WGS sequence"/>
</dbReference>
<accession>A0A444B8E9</accession>
<feature type="transmembrane region" description="Helical" evidence="1">
    <location>
        <begin position="67"/>
        <end position="85"/>
    </location>
</feature>
<feature type="transmembrane region" description="Helical" evidence="1">
    <location>
        <begin position="158"/>
        <end position="179"/>
    </location>
</feature>
<evidence type="ECO:0000256" key="2">
    <source>
        <dbReference type="SAM" id="SignalP"/>
    </source>
</evidence>
<dbReference type="InterPro" id="IPR014756">
    <property type="entry name" value="Ig_E-set"/>
</dbReference>
<keyword evidence="5" id="KW-1185">Reference proteome</keyword>
<evidence type="ECO:0000313" key="5">
    <source>
        <dbReference type="Proteomes" id="UP000288711"/>
    </source>
</evidence>
<organism evidence="4 5">
    <name type="scientific">Janibacter hoylei PVAS-1</name>
    <dbReference type="NCBI Taxonomy" id="1210046"/>
    <lineage>
        <taxon>Bacteria</taxon>
        <taxon>Bacillati</taxon>
        <taxon>Actinomycetota</taxon>
        <taxon>Actinomycetes</taxon>
        <taxon>Micrococcales</taxon>
        <taxon>Intrasporangiaceae</taxon>
        <taxon>Janibacter</taxon>
    </lineage>
</organism>
<dbReference type="GO" id="GO:0006790">
    <property type="term" value="P:sulfur compound metabolic process"/>
    <property type="evidence" value="ECO:0007669"/>
    <property type="project" value="TreeGrafter"/>
</dbReference>